<dbReference type="AlphaFoldDB" id="A0A5B8XV83"/>
<gene>
    <name evidence="2" type="ORF">FRD01_19215</name>
</gene>
<name>A0A5B8XV83_9DELT</name>
<evidence type="ECO:0000313" key="3">
    <source>
        <dbReference type="Proteomes" id="UP000321595"/>
    </source>
</evidence>
<keyword evidence="1" id="KW-0732">Signal</keyword>
<evidence type="ECO:0000313" key="2">
    <source>
        <dbReference type="EMBL" id="QED29324.1"/>
    </source>
</evidence>
<protein>
    <submittedName>
        <fullName evidence="2">Uncharacterized protein</fullName>
    </submittedName>
</protein>
<keyword evidence="3" id="KW-1185">Reference proteome</keyword>
<dbReference type="KEGG" id="bbae:FRD01_19215"/>
<sequence length="395" mass="42369">MKIAMLMGLILVLGGASSCAGDECTTSEDCAEFGEACVDSGGLLFGGKSCVNLSVKVTPEPDMAAETDAAPDQSLPDMPPEIVDMAPDMADLQDMEIDADMPVAEPIDPSDFLTCTDNPQPARCTEDAQTFEWGSASYVTHFELIDDNSCCFDFDGDSNLDNGFQEIAFGVNESINAAIDRGTWVMGFEHDGLVTDATAYRLNVWQSRLARNEAMRLPNIEIAQAALDEGTHPLSYFPIVHVNGNQLTAEDGAFDLVLLLDEVELKLRAESARLDGELLNPGELESGVDAKLKIGGLVSAESVAEAFSEYVATDCACLGLEGPWVTWNQQSSIYVCEGSETNSCDTDSSCNNLPPCPLFNTVFKPDIDQLVDGQEAHFSFGLLLDLSGARIVGVE</sequence>
<accession>A0A5B8XV83</accession>
<proteinExistence type="predicted"/>
<evidence type="ECO:0000256" key="1">
    <source>
        <dbReference type="SAM" id="SignalP"/>
    </source>
</evidence>
<dbReference type="PROSITE" id="PS51257">
    <property type="entry name" value="PROKAR_LIPOPROTEIN"/>
    <property type="match status" value="1"/>
</dbReference>
<feature type="signal peptide" evidence="1">
    <location>
        <begin position="1"/>
        <end position="20"/>
    </location>
</feature>
<feature type="chain" id="PRO_5023108041" evidence="1">
    <location>
        <begin position="21"/>
        <end position="395"/>
    </location>
</feature>
<reference evidence="2 3" key="1">
    <citation type="submission" date="2019-08" db="EMBL/GenBank/DDBJ databases">
        <authorList>
            <person name="Liang Q."/>
        </authorList>
    </citation>
    <scope>NUCLEOTIDE SEQUENCE [LARGE SCALE GENOMIC DNA]</scope>
    <source>
        <strain evidence="2 3">V1718</strain>
    </source>
</reference>
<dbReference type="EMBL" id="CP042467">
    <property type="protein sequence ID" value="QED29324.1"/>
    <property type="molecule type" value="Genomic_DNA"/>
</dbReference>
<organism evidence="2 3">
    <name type="scientific">Microvenator marinus</name>
    <dbReference type="NCBI Taxonomy" id="2600177"/>
    <lineage>
        <taxon>Bacteria</taxon>
        <taxon>Deltaproteobacteria</taxon>
        <taxon>Bradymonadales</taxon>
        <taxon>Microvenatoraceae</taxon>
        <taxon>Microvenator</taxon>
    </lineage>
</organism>
<dbReference type="Proteomes" id="UP000321595">
    <property type="component" value="Chromosome"/>
</dbReference>
<dbReference type="RefSeq" id="WP_146962557.1">
    <property type="nucleotide sequence ID" value="NZ_CP042467.1"/>
</dbReference>